<accession>A0A8J6YYJ7</accession>
<evidence type="ECO:0000313" key="2">
    <source>
        <dbReference type="Proteomes" id="UP000609121"/>
    </source>
</evidence>
<comment type="caution">
    <text evidence="1">The sequence shown here is derived from an EMBL/GenBank/DDBJ whole genome shotgun (WGS) entry which is preliminary data.</text>
</comment>
<evidence type="ECO:0000313" key="1">
    <source>
        <dbReference type="EMBL" id="MBE3640322.1"/>
    </source>
</evidence>
<sequence>MAFLLDPVPTMHDQRLSKRTAASFLPNIAIDPTCGRYALKALLKWHYFRATGITAEGVTLPSPGNPLKSLIGYDPETDFEHFGRLLKAPDYLPGDAEGYVERMRSNGPIIASGKGVGHAGSFVGHFILLVGGDAQAATPVLSYKDPLRGDALHEEGFATLGPKIGWICYARKTIGQSFALLGQAQGIANMAFT</sequence>
<dbReference type="Proteomes" id="UP000609121">
    <property type="component" value="Unassembled WGS sequence"/>
</dbReference>
<organism evidence="1 2">
    <name type="scientific">Mangrovicoccus algicola</name>
    <dbReference type="NCBI Taxonomy" id="2771008"/>
    <lineage>
        <taxon>Bacteria</taxon>
        <taxon>Pseudomonadati</taxon>
        <taxon>Pseudomonadota</taxon>
        <taxon>Alphaproteobacteria</taxon>
        <taxon>Rhodobacterales</taxon>
        <taxon>Paracoccaceae</taxon>
        <taxon>Mangrovicoccus</taxon>
    </lineage>
</organism>
<name>A0A8J6YYJ7_9RHOB</name>
<proteinExistence type="predicted"/>
<dbReference type="EMBL" id="JACVXA010000085">
    <property type="protein sequence ID" value="MBE3640322.1"/>
    <property type="molecule type" value="Genomic_DNA"/>
</dbReference>
<keyword evidence="2" id="KW-1185">Reference proteome</keyword>
<gene>
    <name evidence="1" type="ORF">ICN82_19130</name>
</gene>
<protein>
    <submittedName>
        <fullName evidence="1">Uncharacterized protein</fullName>
    </submittedName>
</protein>
<dbReference type="RefSeq" id="WP_193186253.1">
    <property type="nucleotide sequence ID" value="NZ_JACVXA010000085.1"/>
</dbReference>
<reference evidence="1" key="1">
    <citation type="submission" date="2020-09" db="EMBL/GenBank/DDBJ databases">
        <title>A novel bacterium of genus Mangrovicoccus, isolated from South China Sea.</title>
        <authorList>
            <person name="Huang H."/>
            <person name="Mo K."/>
            <person name="Hu Y."/>
        </authorList>
    </citation>
    <scope>NUCLEOTIDE SEQUENCE</scope>
    <source>
        <strain evidence="1">HB182678</strain>
    </source>
</reference>
<dbReference type="AlphaFoldDB" id="A0A8J6YYJ7"/>